<protein>
    <submittedName>
        <fullName evidence="1">DUF1116 domain-containing protein</fullName>
    </submittedName>
</protein>
<dbReference type="Proteomes" id="UP000288730">
    <property type="component" value="Unassembled WGS sequence"/>
</dbReference>
<evidence type="ECO:0000313" key="1">
    <source>
        <dbReference type="EMBL" id="RXC85866.1"/>
    </source>
</evidence>
<name>A0A444R264_ECOLX</name>
<reference evidence="1 2" key="1">
    <citation type="submission" date="2019-01" db="EMBL/GenBank/DDBJ databases">
        <title>Genomic analysis of febrile catheter-associated UTI E. coli isolates.</title>
        <authorList>
            <person name="Potter R."/>
            <person name="Zou Z."/>
            <person name="Henderson J."/>
            <person name="Dantas G."/>
        </authorList>
    </citation>
    <scope>NUCLEOTIDE SEQUENCE [LARGE SCALE GENOMIC DNA]</scope>
    <source>
        <strain evidence="1 2">29_CAASB</strain>
    </source>
</reference>
<accession>A0A444R264</accession>
<dbReference type="Gene3D" id="3.90.1710.10">
    <property type="entry name" value="Enterococcus faecalis V583 domain"/>
    <property type="match status" value="1"/>
</dbReference>
<organism evidence="1 2">
    <name type="scientific">Escherichia coli</name>
    <dbReference type="NCBI Taxonomy" id="562"/>
    <lineage>
        <taxon>Bacteria</taxon>
        <taxon>Pseudomonadati</taxon>
        <taxon>Pseudomonadota</taxon>
        <taxon>Gammaproteobacteria</taxon>
        <taxon>Enterobacterales</taxon>
        <taxon>Enterobacteriaceae</taxon>
        <taxon>Escherichia</taxon>
    </lineage>
</organism>
<dbReference type="AlphaFoldDB" id="A0A444R264"/>
<dbReference type="Gene3D" id="3.90.1700.10">
    <property type="entry name" value="v583 domain like"/>
    <property type="match status" value="1"/>
</dbReference>
<evidence type="ECO:0000313" key="2">
    <source>
        <dbReference type="Proteomes" id="UP000288730"/>
    </source>
</evidence>
<comment type="caution">
    <text evidence="1">The sequence shown here is derived from an EMBL/GenBank/DDBJ whole genome shotgun (WGS) entry which is preliminary data.</text>
</comment>
<sequence>DLRLMLAQALHMGDECHNRNNAGTTLLIQALTPGIIQAGYSVEQQREVFEFVASSDYFSGPTWMAMCKAAMDAAHGIEYSTVVTTMARNGVEFGLRVSGLPGQWFTGPAQQVIGPMFAGYKPEDSGLDIGDSAITETYGIGGFAMATAPAIVALVGGTVEEAIDFSRQMREITLGENPNVTIPLLGFMGVPSAIDITRVGSSGILPVINTAIAHKDAGVGMIGAGIVHPPFACFEKAILGWCERYGV</sequence>
<dbReference type="InterPro" id="IPR009499">
    <property type="entry name" value="AllG-like"/>
</dbReference>
<feature type="non-terminal residue" evidence="1">
    <location>
        <position position="1"/>
    </location>
</feature>
<dbReference type="EMBL" id="SCJN01000933">
    <property type="protein sequence ID" value="RXC85866.1"/>
    <property type="molecule type" value="Genomic_DNA"/>
</dbReference>
<gene>
    <name evidence="1" type="ORF">EPS76_31980</name>
</gene>
<dbReference type="Pfam" id="PF06545">
    <property type="entry name" value="AllG"/>
    <property type="match status" value="1"/>
</dbReference>
<proteinExistence type="predicted"/>